<dbReference type="OrthoDB" id="2564984at2759"/>
<evidence type="ECO:0000313" key="15">
    <source>
        <dbReference type="Proteomes" id="UP000887568"/>
    </source>
</evidence>
<dbReference type="GO" id="GO:0005765">
    <property type="term" value="C:lysosomal membrane"/>
    <property type="evidence" value="ECO:0007669"/>
    <property type="project" value="UniProtKB-SubCell"/>
</dbReference>
<keyword evidence="5 13" id="KW-0812">Transmembrane</keyword>
<evidence type="ECO:0000256" key="6">
    <source>
        <dbReference type="ARBA" id="ARBA00022989"/>
    </source>
</evidence>
<organism evidence="14 15">
    <name type="scientific">Patiria miniata</name>
    <name type="common">Bat star</name>
    <name type="synonym">Asterina miniata</name>
    <dbReference type="NCBI Taxonomy" id="46514"/>
    <lineage>
        <taxon>Eukaryota</taxon>
        <taxon>Metazoa</taxon>
        <taxon>Echinodermata</taxon>
        <taxon>Eleutherozoa</taxon>
        <taxon>Asterozoa</taxon>
        <taxon>Asteroidea</taxon>
        <taxon>Valvatacea</taxon>
        <taxon>Valvatida</taxon>
        <taxon>Asterinidae</taxon>
        <taxon>Patiria</taxon>
    </lineage>
</organism>
<evidence type="ECO:0000256" key="3">
    <source>
        <dbReference type="ARBA" id="ARBA00008090"/>
    </source>
</evidence>
<proteinExistence type="inferred from homology"/>
<protein>
    <recommendedName>
        <fullName evidence="9">Membrane protein BRI3</fullName>
    </recommendedName>
    <alternativeName>
        <fullName evidence="10">Brain protein I3</fullName>
    </alternativeName>
</protein>
<keyword evidence="8" id="KW-0458">Lysosome</keyword>
<feature type="compositionally biased region" description="Pro residues" evidence="12">
    <location>
        <begin position="10"/>
        <end position="21"/>
    </location>
</feature>
<comment type="subcellular location">
    <subcellularLocation>
        <location evidence="2">Cytoplasm</location>
        <location evidence="2">Perinuclear region</location>
    </subcellularLocation>
    <subcellularLocation>
        <location evidence="1">Lysosome membrane</location>
        <topology evidence="1">Multi-pass membrane protein</topology>
    </subcellularLocation>
</comment>
<dbReference type="PANTHER" id="PTHR13551">
    <property type="entry name" value="BRAIN PROTEIN I3"/>
    <property type="match status" value="1"/>
</dbReference>
<dbReference type="PANTHER" id="PTHR13551:SF1">
    <property type="entry name" value="MEMBRANE PROTEIN BRI3"/>
    <property type="match status" value="1"/>
</dbReference>
<reference evidence="14" key="1">
    <citation type="submission" date="2022-11" db="UniProtKB">
        <authorList>
            <consortium name="EnsemblMetazoa"/>
        </authorList>
    </citation>
    <scope>IDENTIFICATION</scope>
</reference>
<keyword evidence="7 13" id="KW-0472">Membrane</keyword>
<accession>A0A914AQV6</accession>
<comment type="subunit">
    <text evidence="11">Interacts with BRI3BP. Interacts with MGAT1 and IFITM3.</text>
</comment>
<evidence type="ECO:0000256" key="10">
    <source>
        <dbReference type="ARBA" id="ARBA00035449"/>
    </source>
</evidence>
<dbReference type="RefSeq" id="XP_038066147.1">
    <property type="nucleotide sequence ID" value="XM_038210219.1"/>
</dbReference>
<evidence type="ECO:0000256" key="8">
    <source>
        <dbReference type="ARBA" id="ARBA00023228"/>
    </source>
</evidence>
<dbReference type="Pfam" id="PF10164">
    <property type="entry name" value="BRI3"/>
    <property type="match status" value="1"/>
</dbReference>
<evidence type="ECO:0000256" key="2">
    <source>
        <dbReference type="ARBA" id="ARBA00004556"/>
    </source>
</evidence>
<dbReference type="GeneID" id="119736193"/>
<dbReference type="AlphaFoldDB" id="A0A914AQV6"/>
<sequence length="108" mass="11418">MEYQDKGGYPAPPAQGYPAPPAQGYSDYPPPQQGYPAQPPPATQVTVTQPTTQVVVVGNCPVCHAGTMVDEFTTCGILLAIFCFPLGVICCLMMKERVCTHCGAHFGG</sequence>
<evidence type="ECO:0000256" key="9">
    <source>
        <dbReference type="ARBA" id="ARBA00035284"/>
    </source>
</evidence>
<dbReference type="InterPro" id="IPR019317">
    <property type="entry name" value="BRI3"/>
</dbReference>
<feature type="transmembrane region" description="Helical" evidence="13">
    <location>
        <begin position="76"/>
        <end position="94"/>
    </location>
</feature>
<feature type="region of interest" description="Disordered" evidence="12">
    <location>
        <begin position="1"/>
        <end position="47"/>
    </location>
</feature>
<keyword evidence="4" id="KW-0963">Cytoplasm</keyword>
<dbReference type="EnsemblMetazoa" id="XM_038210219.1">
    <property type="protein sequence ID" value="XP_038066147.1"/>
    <property type="gene ID" value="LOC119736193"/>
</dbReference>
<name>A0A914AQV6_PATMI</name>
<evidence type="ECO:0000313" key="14">
    <source>
        <dbReference type="EnsemblMetazoa" id="XP_038066147.1"/>
    </source>
</evidence>
<comment type="similarity">
    <text evidence="3">Belongs to the BRI3 family.</text>
</comment>
<evidence type="ECO:0000256" key="5">
    <source>
        <dbReference type="ARBA" id="ARBA00022692"/>
    </source>
</evidence>
<keyword evidence="6 13" id="KW-1133">Transmembrane helix</keyword>
<dbReference type="Proteomes" id="UP000887568">
    <property type="component" value="Unplaced"/>
</dbReference>
<feature type="compositionally biased region" description="Pro residues" evidence="12">
    <location>
        <begin position="28"/>
        <end position="42"/>
    </location>
</feature>
<evidence type="ECO:0000256" key="12">
    <source>
        <dbReference type="SAM" id="MobiDB-lite"/>
    </source>
</evidence>
<evidence type="ECO:0000256" key="11">
    <source>
        <dbReference type="ARBA" id="ARBA00046593"/>
    </source>
</evidence>
<dbReference type="OMA" id="CPICHAG"/>
<keyword evidence="15" id="KW-1185">Reference proteome</keyword>
<dbReference type="GO" id="GO:0048471">
    <property type="term" value="C:perinuclear region of cytoplasm"/>
    <property type="evidence" value="ECO:0007669"/>
    <property type="project" value="UniProtKB-SubCell"/>
</dbReference>
<evidence type="ECO:0000256" key="1">
    <source>
        <dbReference type="ARBA" id="ARBA00004155"/>
    </source>
</evidence>
<evidence type="ECO:0000256" key="7">
    <source>
        <dbReference type="ARBA" id="ARBA00023136"/>
    </source>
</evidence>
<evidence type="ECO:0000256" key="4">
    <source>
        <dbReference type="ARBA" id="ARBA00022490"/>
    </source>
</evidence>
<evidence type="ECO:0000256" key="13">
    <source>
        <dbReference type="SAM" id="Phobius"/>
    </source>
</evidence>